<keyword evidence="2 5" id="KW-0238">DNA-binding</keyword>
<dbReference type="AlphaFoldDB" id="A0A4Q7IYT6"/>
<dbReference type="OrthoDB" id="5171752at2"/>
<dbReference type="PANTHER" id="PTHR30146:SF138">
    <property type="entry name" value="TRANSCRIPTIONAL REGULATORY PROTEIN"/>
    <property type="match status" value="1"/>
</dbReference>
<dbReference type="InterPro" id="IPR000843">
    <property type="entry name" value="HTH_LacI"/>
</dbReference>
<dbReference type="Proteomes" id="UP000292003">
    <property type="component" value="Unassembled WGS sequence"/>
</dbReference>
<dbReference type="CDD" id="cd06279">
    <property type="entry name" value="PBP1_LacI-like"/>
    <property type="match status" value="1"/>
</dbReference>
<dbReference type="EMBL" id="SFCC01000022">
    <property type="protein sequence ID" value="RZQ59629.1"/>
    <property type="molecule type" value="Genomic_DNA"/>
</dbReference>
<dbReference type="InterPro" id="IPR010982">
    <property type="entry name" value="Lambda_DNA-bd_dom_sf"/>
</dbReference>
<keyword evidence="1" id="KW-0805">Transcription regulation</keyword>
<sequence>MSAGRRPGRGRPTLDDVAEAVGVSRATVSNAYNRPDQLSSALRDEVLRAARRLGYPGPNPTARSLATSRSGAIAFMVDTGLSAAFSDPALSITLDALASAVDPEGHALLLLPGGDDGGPRADRVLAAQADLAVAYSLADGAPALRAVRDRSLPLVVIDQPVVTGAAIVSTDDRGGGLAAARHLTALGHRRVGVLSAQCLSTPRGGPLPLAVARESRFRDNRERLEGYLTALAEAGVAPESVPIWETSGMDKDTAIEAALELLSTHPRPTALLCMSDELAMAALAAARQLGIAVPGQLSLVGFDDTPPARWTDPPLTTVRQDLVGKGRRAGELALHLLAGNRPPAETVLDVELVVRESTARVPA</sequence>
<proteinExistence type="predicted"/>
<evidence type="ECO:0000256" key="3">
    <source>
        <dbReference type="ARBA" id="ARBA00023163"/>
    </source>
</evidence>
<evidence type="ECO:0000313" key="6">
    <source>
        <dbReference type="Proteomes" id="UP000292003"/>
    </source>
</evidence>
<accession>A0A4Q7IYT6</accession>
<dbReference type="SUPFAM" id="SSF53822">
    <property type="entry name" value="Periplasmic binding protein-like I"/>
    <property type="match status" value="1"/>
</dbReference>
<keyword evidence="6" id="KW-1185">Reference proteome</keyword>
<reference evidence="5 6" key="1">
    <citation type="submission" date="2019-02" db="EMBL/GenBank/DDBJ databases">
        <title>Draft genome sequence of Amycolatopsis sp. 8-3EHSu isolated from roots of Suaeda maritima.</title>
        <authorList>
            <person name="Duangmal K."/>
            <person name="Chantavorakit T."/>
        </authorList>
    </citation>
    <scope>NUCLEOTIDE SEQUENCE [LARGE SCALE GENOMIC DNA]</scope>
    <source>
        <strain evidence="5 6">8-3EHSu</strain>
    </source>
</reference>
<organism evidence="5 6">
    <name type="scientific">Amycolatopsis suaedae</name>
    <dbReference type="NCBI Taxonomy" id="2510978"/>
    <lineage>
        <taxon>Bacteria</taxon>
        <taxon>Bacillati</taxon>
        <taxon>Actinomycetota</taxon>
        <taxon>Actinomycetes</taxon>
        <taxon>Pseudonocardiales</taxon>
        <taxon>Pseudonocardiaceae</taxon>
        <taxon>Amycolatopsis</taxon>
    </lineage>
</organism>
<evidence type="ECO:0000259" key="4">
    <source>
        <dbReference type="PROSITE" id="PS50932"/>
    </source>
</evidence>
<dbReference type="GO" id="GO:0000976">
    <property type="term" value="F:transcription cis-regulatory region binding"/>
    <property type="evidence" value="ECO:0007669"/>
    <property type="project" value="TreeGrafter"/>
</dbReference>
<name>A0A4Q7IYT6_9PSEU</name>
<dbReference type="RefSeq" id="WP_130479486.1">
    <property type="nucleotide sequence ID" value="NZ_SFCC01000022.1"/>
</dbReference>
<dbReference type="PROSITE" id="PS50932">
    <property type="entry name" value="HTH_LACI_2"/>
    <property type="match status" value="1"/>
</dbReference>
<dbReference type="Pfam" id="PF13377">
    <property type="entry name" value="Peripla_BP_3"/>
    <property type="match status" value="1"/>
</dbReference>
<dbReference type="InterPro" id="IPR046335">
    <property type="entry name" value="LacI/GalR-like_sensor"/>
</dbReference>
<protein>
    <submittedName>
        <fullName evidence="5">LacI family DNA-binding transcriptional regulator</fullName>
    </submittedName>
</protein>
<dbReference type="InterPro" id="IPR028082">
    <property type="entry name" value="Peripla_BP_I"/>
</dbReference>
<keyword evidence="3" id="KW-0804">Transcription</keyword>
<dbReference type="SUPFAM" id="SSF47413">
    <property type="entry name" value="lambda repressor-like DNA-binding domains"/>
    <property type="match status" value="1"/>
</dbReference>
<gene>
    <name evidence="5" type="ORF">EWH70_32885</name>
</gene>
<comment type="caution">
    <text evidence="5">The sequence shown here is derived from an EMBL/GenBank/DDBJ whole genome shotgun (WGS) entry which is preliminary data.</text>
</comment>
<dbReference type="Pfam" id="PF00356">
    <property type="entry name" value="LacI"/>
    <property type="match status" value="1"/>
</dbReference>
<evidence type="ECO:0000256" key="1">
    <source>
        <dbReference type="ARBA" id="ARBA00023015"/>
    </source>
</evidence>
<evidence type="ECO:0000256" key="2">
    <source>
        <dbReference type="ARBA" id="ARBA00023125"/>
    </source>
</evidence>
<dbReference type="GO" id="GO:0003700">
    <property type="term" value="F:DNA-binding transcription factor activity"/>
    <property type="evidence" value="ECO:0007669"/>
    <property type="project" value="TreeGrafter"/>
</dbReference>
<evidence type="ECO:0000313" key="5">
    <source>
        <dbReference type="EMBL" id="RZQ59629.1"/>
    </source>
</evidence>
<dbReference type="Gene3D" id="1.10.260.40">
    <property type="entry name" value="lambda repressor-like DNA-binding domains"/>
    <property type="match status" value="1"/>
</dbReference>
<dbReference type="CDD" id="cd01392">
    <property type="entry name" value="HTH_LacI"/>
    <property type="match status" value="1"/>
</dbReference>
<dbReference type="PANTHER" id="PTHR30146">
    <property type="entry name" value="LACI-RELATED TRANSCRIPTIONAL REPRESSOR"/>
    <property type="match status" value="1"/>
</dbReference>
<feature type="domain" description="HTH lacI-type" evidence="4">
    <location>
        <begin position="12"/>
        <end position="67"/>
    </location>
</feature>
<dbReference type="SMART" id="SM00354">
    <property type="entry name" value="HTH_LACI"/>
    <property type="match status" value="1"/>
</dbReference>
<dbReference type="Gene3D" id="3.40.50.2300">
    <property type="match status" value="2"/>
</dbReference>